<gene>
    <name evidence="1" type="ORF">COL8621_01744</name>
</gene>
<dbReference type="Proteomes" id="UP000202922">
    <property type="component" value="Unassembled WGS sequence"/>
</dbReference>
<name>A0A238JXA4_9RHOB</name>
<proteinExistence type="predicted"/>
<organism evidence="1 2">
    <name type="scientific">Actibacterium lipolyticum</name>
    <dbReference type="NCBI Taxonomy" id="1524263"/>
    <lineage>
        <taxon>Bacteria</taxon>
        <taxon>Pseudomonadati</taxon>
        <taxon>Pseudomonadota</taxon>
        <taxon>Alphaproteobacteria</taxon>
        <taxon>Rhodobacterales</taxon>
        <taxon>Roseobacteraceae</taxon>
        <taxon>Actibacterium</taxon>
    </lineage>
</organism>
<reference evidence="2" key="1">
    <citation type="submission" date="2017-05" db="EMBL/GenBank/DDBJ databases">
        <authorList>
            <person name="Rodrigo-Torres L."/>
            <person name="Arahal R. D."/>
            <person name="Lucena T."/>
        </authorList>
    </citation>
    <scope>NUCLEOTIDE SEQUENCE [LARGE SCALE GENOMIC DNA]</scope>
    <source>
        <strain evidence="2">CECT 8621</strain>
    </source>
</reference>
<protein>
    <recommendedName>
        <fullName evidence="3">Radical SAM protein</fullName>
    </recommendedName>
</protein>
<accession>A0A238JXA4</accession>
<sequence>MRVSSLDRISRDNCCEKIIWEAKMPFEPDIGYAKATLRSAPENLPQDLENVIEYRKSGLSLNHIVGCPLDCAYCVRHLFNNYEMKRPHLIMSDEQAVDQLVRHPAFRAHNTPLQIFNRATDPFLPRVKDHLHRTLELLDELGLTNHVLVITRWHVLEDDVARLERLQNLKVTILVTWSGISDPRIEPIDSSIAKKSLKTLADFASRTRRILYWRPIVLGLNDTDELIAEARSMSQFADATVFTGLFHREQIRDYLRSVNVPDLYEMVPRRKIFPREVEDRILKAFGNTPLFRKTSCGVAYAHGVHDYNGHLGIERICDICPADQVKICTAAHKPPTQLQLLNFAEEVGLEVDGMEVFPGHIVVENSTEQQRYFVQHATGFQVHDRAHPHLPGRHGRA</sequence>
<keyword evidence="2" id="KW-1185">Reference proteome</keyword>
<dbReference type="InterPro" id="IPR013785">
    <property type="entry name" value="Aldolase_TIM"/>
</dbReference>
<evidence type="ECO:0008006" key="3">
    <source>
        <dbReference type="Google" id="ProtNLM"/>
    </source>
</evidence>
<evidence type="ECO:0000313" key="1">
    <source>
        <dbReference type="EMBL" id="SMX35288.1"/>
    </source>
</evidence>
<dbReference type="Gene3D" id="3.20.20.70">
    <property type="entry name" value="Aldolase class I"/>
    <property type="match status" value="1"/>
</dbReference>
<dbReference type="AlphaFoldDB" id="A0A238JXA4"/>
<evidence type="ECO:0000313" key="2">
    <source>
        <dbReference type="Proteomes" id="UP000202922"/>
    </source>
</evidence>
<dbReference type="EMBL" id="FXYE01000001">
    <property type="protein sequence ID" value="SMX35288.1"/>
    <property type="molecule type" value="Genomic_DNA"/>
</dbReference>